<keyword evidence="4" id="KW-1185">Reference proteome</keyword>
<evidence type="ECO:0000256" key="1">
    <source>
        <dbReference type="ARBA" id="ARBA00022962"/>
    </source>
</evidence>
<feature type="domain" description="Glutamine amidotransferase" evidence="2">
    <location>
        <begin position="3"/>
        <end position="187"/>
    </location>
</feature>
<dbReference type="FunFam" id="3.40.50.880:FF:000003">
    <property type="entry name" value="Anthranilate synthase component II"/>
    <property type="match status" value="1"/>
</dbReference>
<dbReference type="GO" id="GO:0004049">
    <property type="term" value="F:anthranilate synthase activity"/>
    <property type="evidence" value="ECO:0007669"/>
    <property type="project" value="TreeGrafter"/>
</dbReference>
<dbReference type="PRINTS" id="PR00096">
    <property type="entry name" value="GATASE"/>
</dbReference>
<reference evidence="3 4" key="1">
    <citation type="submission" date="2016-02" db="EMBL/GenBank/DDBJ databases">
        <title>Draft Genome for Tepidibacillus decaturensis nov. sp. Strain Z9, an Anaerobic, Moderately Thermophilic and Heterotrophic Bacterium from Deep Subsurface of the Illinois Basin, USA.</title>
        <authorList>
            <person name="Dong Y."/>
            <person name="Chang J.Y."/>
            <person name="Sanford R."/>
            <person name="Fouke B.W."/>
        </authorList>
    </citation>
    <scope>NUCLEOTIDE SEQUENCE [LARGE SCALE GENOMIC DNA]</scope>
    <source>
        <strain evidence="3 4">Z9</strain>
    </source>
</reference>
<gene>
    <name evidence="3" type="ORF">U473_03760</name>
</gene>
<keyword evidence="1" id="KW-0315">Glutamine amidotransferase</keyword>
<dbReference type="PRINTS" id="PR00097">
    <property type="entry name" value="ANTSNTHASEII"/>
</dbReference>
<dbReference type="InterPro" id="IPR050472">
    <property type="entry name" value="Anth_synth/Amidotransfase"/>
</dbReference>
<dbReference type="InterPro" id="IPR006221">
    <property type="entry name" value="TrpG/PapA_dom"/>
</dbReference>
<dbReference type="STRING" id="1413211.U473_03760"/>
<dbReference type="OrthoDB" id="9804328at2"/>
<dbReference type="PRINTS" id="PR00099">
    <property type="entry name" value="CPSGATASE"/>
</dbReference>
<dbReference type="NCBIfam" id="TIGR00566">
    <property type="entry name" value="trpG_papA"/>
    <property type="match status" value="1"/>
</dbReference>
<dbReference type="EMBL" id="LSKU01000001">
    <property type="protein sequence ID" value="KXG43227.1"/>
    <property type="molecule type" value="Genomic_DNA"/>
</dbReference>
<dbReference type="Gene3D" id="3.40.50.880">
    <property type="match status" value="1"/>
</dbReference>
<dbReference type="PANTHER" id="PTHR43418:SF4">
    <property type="entry name" value="MULTIFUNCTIONAL TRYPTOPHAN BIOSYNTHESIS PROTEIN"/>
    <property type="match status" value="1"/>
</dbReference>
<organism evidence="3 4">
    <name type="scientific">Tepidibacillus decaturensis</name>
    <dbReference type="NCBI Taxonomy" id="1413211"/>
    <lineage>
        <taxon>Bacteria</taxon>
        <taxon>Bacillati</taxon>
        <taxon>Bacillota</taxon>
        <taxon>Bacilli</taxon>
        <taxon>Bacillales</taxon>
        <taxon>Bacillaceae</taxon>
        <taxon>Tepidibacillus</taxon>
    </lineage>
</organism>
<dbReference type="Pfam" id="PF00117">
    <property type="entry name" value="GATase"/>
    <property type="match status" value="1"/>
</dbReference>
<dbReference type="InterPro" id="IPR017926">
    <property type="entry name" value="GATASE"/>
</dbReference>
<accession>A0A135L2V3</accession>
<protein>
    <submittedName>
        <fullName evidence="3">Anthranilate synthase</fullName>
    </submittedName>
</protein>
<dbReference type="RefSeq" id="WP_068723473.1">
    <property type="nucleotide sequence ID" value="NZ_LSKU01000001.1"/>
</dbReference>
<evidence type="ECO:0000313" key="4">
    <source>
        <dbReference type="Proteomes" id="UP000070352"/>
    </source>
</evidence>
<dbReference type="InterPro" id="IPR029062">
    <property type="entry name" value="Class_I_gatase-like"/>
</dbReference>
<dbReference type="AlphaFoldDB" id="A0A135L2V3"/>
<dbReference type="GO" id="GO:0000162">
    <property type="term" value="P:L-tryptophan biosynthetic process"/>
    <property type="evidence" value="ECO:0007669"/>
    <property type="project" value="TreeGrafter"/>
</dbReference>
<dbReference type="PANTHER" id="PTHR43418">
    <property type="entry name" value="MULTIFUNCTIONAL TRYPTOPHAN BIOSYNTHESIS PROTEIN-RELATED"/>
    <property type="match status" value="1"/>
</dbReference>
<proteinExistence type="predicted"/>
<dbReference type="CDD" id="cd01743">
    <property type="entry name" value="GATase1_Anthranilate_Synthase"/>
    <property type="match status" value="1"/>
</dbReference>
<dbReference type="Proteomes" id="UP000070352">
    <property type="component" value="Unassembled WGS sequence"/>
</dbReference>
<sequence>MILMIDNYDSFTFNLVQYLKMLGESVEVHRNDALTIDQIRTMNPEMIVISPGPCTPNEAGISVSVVEQLSDEFPILGICLGHQIIAQAFGAKIVHALAPVHGKVHPITHDGKGVFKGLKNPLNVTRYHSLIVDKKSLPEDFIITSTTAEGEIMGIRHKYKLIEGIQFHPEAILTEHGIDMLRNFLYHTREAKKNDYQTM</sequence>
<dbReference type="GO" id="GO:0005829">
    <property type="term" value="C:cytosol"/>
    <property type="evidence" value="ECO:0007669"/>
    <property type="project" value="TreeGrafter"/>
</dbReference>
<name>A0A135L2V3_9BACI</name>
<dbReference type="SUPFAM" id="SSF52317">
    <property type="entry name" value="Class I glutamine amidotransferase-like"/>
    <property type="match status" value="1"/>
</dbReference>
<comment type="caution">
    <text evidence="3">The sequence shown here is derived from an EMBL/GenBank/DDBJ whole genome shotgun (WGS) entry which is preliminary data.</text>
</comment>
<dbReference type="PROSITE" id="PS51273">
    <property type="entry name" value="GATASE_TYPE_1"/>
    <property type="match status" value="1"/>
</dbReference>
<evidence type="ECO:0000313" key="3">
    <source>
        <dbReference type="EMBL" id="KXG43227.1"/>
    </source>
</evidence>
<evidence type="ECO:0000259" key="2">
    <source>
        <dbReference type="Pfam" id="PF00117"/>
    </source>
</evidence>